<sequence>METPAVSLLVAVYNTETYIRTCLESLRNQTVDNIEIIIVNDGSADASPDIAEEYAKMDNRFKVIHQENQGLGAVRNKGIEAARGEFIAFIDSDDWIEPDYCEQMLRAAGDETDLVICNYAAEFEDTGKTMDSDIAQTYQDQPKEHYIKALFEGKVRGFSWNKLYRRSMIEAHRLSFPLRGELEHVEDQFFSFRAHFFARSVAYVKTPLYHYRIHLSSIVQRYQKKLFESGLALYEANAAFLQENNKLEEYRKELDTFIVLHSSICMLNEWKTSGSRRLFEKLRNVGVICADPVFQESLSKTGTAPFDAKRSCLLLMAKYRMIPFVAMASAVYQRVIEYKMRNRG</sequence>
<organism evidence="5 6">
    <name type="scientific">Bacillus subtilis</name>
    <dbReference type="NCBI Taxonomy" id="1423"/>
    <lineage>
        <taxon>Bacteria</taxon>
        <taxon>Bacillati</taxon>
        <taxon>Bacillota</taxon>
        <taxon>Bacilli</taxon>
        <taxon>Bacillales</taxon>
        <taxon>Bacillaceae</taxon>
        <taxon>Bacillus</taxon>
    </lineage>
</organism>
<keyword evidence="2" id="KW-0328">Glycosyltransferase</keyword>
<evidence type="ECO:0000313" key="6">
    <source>
        <dbReference type="Proteomes" id="UP000032247"/>
    </source>
</evidence>
<evidence type="ECO:0000256" key="3">
    <source>
        <dbReference type="ARBA" id="ARBA00022679"/>
    </source>
</evidence>
<evidence type="ECO:0000256" key="1">
    <source>
        <dbReference type="ARBA" id="ARBA00006739"/>
    </source>
</evidence>
<comment type="caution">
    <text evidence="5">The sequence shown here is derived from an EMBL/GenBank/DDBJ whole genome shotgun (WGS) entry which is preliminary data.</text>
</comment>
<dbReference type="PATRIC" id="fig|1423.173.peg.4258"/>
<proteinExistence type="inferred from homology"/>
<dbReference type="GO" id="GO:0016757">
    <property type="term" value="F:glycosyltransferase activity"/>
    <property type="evidence" value="ECO:0007669"/>
    <property type="project" value="UniProtKB-KW"/>
</dbReference>
<accession>A0A0D1I9V8</accession>
<dbReference type="CDD" id="cd00761">
    <property type="entry name" value="Glyco_tranf_GTA_type"/>
    <property type="match status" value="1"/>
</dbReference>
<keyword evidence="3 5" id="KW-0808">Transferase</keyword>
<reference evidence="5 6" key="1">
    <citation type="submission" date="2014-12" db="EMBL/GenBank/DDBJ databases">
        <title>Comparative genome analysis of Bacillus coagulans HM-08, Clostridium butyricum HM-68, Bacillus subtilis HM-66 and Bacillus licheniformis BL-09.</title>
        <authorList>
            <person name="Zhang H."/>
        </authorList>
    </citation>
    <scope>NUCLEOTIDE SEQUENCE [LARGE SCALE GENOMIC DNA]</scope>
    <source>
        <strain evidence="5 6">HM-66</strain>
    </source>
</reference>
<dbReference type="AlphaFoldDB" id="A0A0D1I9V8"/>
<dbReference type="InterPro" id="IPR029044">
    <property type="entry name" value="Nucleotide-diphossugar_trans"/>
</dbReference>
<dbReference type="EMBL" id="JXBC01000013">
    <property type="protein sequence ID" value="KIU05713.1"/>
    <property type="molecule type" value="Genomic_DNA"/>
</dbReference>
<evidence type="ECO:0000313" key="5">
    <source>
        <dbReference type="EMBL" id="KIU05713.1"/>
    </source>
</evidence>
<name>A0A0D1I9V8_BACIU</name>
<evidence type="ECO:0000259" key="4">
    <source>
        <dbReference type="Pfam" id="PF00535"/>
    </source>
</evidence>
<dbReference type="STRING" id="483913.AN935_17255"/>
<protein>
    <submittedName>
        <fullName evidence="5">Glycosyltransferase</fullName>
    </submittedName>
</protein>
<dbReference type="Gene3D" id="3.90.550.10">
    <property type="entry name" value="Spore Coat Polysaccharide Biosynthesis Protein SpsA, Chain A"/>
    <property type="match status" value="1"/>
</dbReference>
<feature type="domain" description="Glycosyltransferase 2-like" evidence="4">
    <location>
        <begin position="7"/>
        <end position="171"/>
    </location>
</feature>
<dbReference type="PANTHER" id="PTHR22916:SF51">
    <property type="entry name" value="GLYCOSYLTRANSFERASE EPSH-RELATED"/>
    <property type="match status" value="1"/>
</dbReference>
<gene>
    <name evidence="5" type="ORF">SC09_contig4orf00598</name>
</gene>
<dbReference type="RefSeq" id="WP_029318366.1">
    <property type="nucleotide sequence ID" value="NZ_CAJNQH010000001.1"/>
</dbReference>
<comment type="similarity">
    <text evidence="1">Belongs to the glycosyltransferase 2 family.</text>
</comment>
<dbReference type="Proteomes" id="UP000032247">
    <property type="component" value="Unassembled WGS sequence"/>
</dbReference>
<dbReference type="InterPro" id="IPR001173">
    <property type="entry name" value="Glyco_trans_2-like"/>
</dbReference>
<dbReference type="Pfam" id="PF00535">
    <property type="entry name" value="Glycos_transf_2"/>
    <property type="match status" value="1"/>
</dbReference>
<evidence type="ECO:0000256" key="2">
    <source>
        <dbReference type="ARBA" id="ARBA00022676"/>
    </source>
</evidence>
<dbReference type="PANTHER" id="PTHR22916">
    <property type="entry name" value="GLYCOSYLTRANSFERASE"/>
    <property type="match status" value="1"/>
</dbReference>
<dbReference type="SUPFAM" id="SSF53448">
    <property type="entry name" value="Nucleotide-diphospho-sugar transferases"/>
    <property type="match status" value="1"/>
</dbReference>